<dbReference type="Gene3D" id="3.40.50.12710">
    <property type="match status" value="1"/>
</dbReference>
<dbReference type="SUPFAM" id="SSF53335">
    <property type="entry name" value="S-adenosyl-L-methionine-dependent methyltransferases"/>
    <property type="match status" value="1"/>
</dbReference>
<gene>
    <name evidence="3" type="ORF">HUN01_27430</name>
</gene>
<keyword evidence="2 3" id="KW-0808">Transferase</keyword>
<dbReference type="Pfam" id="PF02636">
    <property type="entry name" value="Methyltransf_28"/>
    <property type="match status" value="1"/>
</dbReference>
<keyword evidence="4" id="KW-1185">Reference proteome</keyword>
<evidence type="ECO:0000313" key="4">
    <source>
        <dbReference type="Proteomes" id="UP000514713"/>
    </source>
</evidence>
<dbReference type="AlphaFoldDB" id="A0A7D7QQS0"/>
<dbReference type="EMBL" id="CP054698">
    <property type="protein sequence ID" value="QMS91140.1"/>
    <property type="molecule type" value="Genomic_DNA"/>
</dbReference>
<evidence type="ECO:0000256" key="2">
    <source>
        <dbReference type="ARBA" id="ARBA00022679"/>
    </source>
</evidence>
<sequence>MDSNSALCAAIANHITTSPQQRITFAEFMDMVLYHPEHGYYSSDAVKIGFEGGDFFTSPNLCPDFGELLAEQFFQMWEILGKPVPFTLVEMGAGQGLLALHILKYHQLRYPDFFTTLEYIIVEKSPALREEQQQRLQDFPVRWCNLEEIPPNAIAGCFFSNELVDAFPVHQFVLETGELREIYVTTSNLTLQTPSSESFSPPLIGEGLGERSNFAFIELTGEPSTPQLAEYLDLVEMDLSQSTYPDGYRSEINLAALDWLSIVADRLQRGYVLTIDYGYPANRYYNPRRSQGTLQCYYHHRFHDNPYINIGRQDITAHVNFTALERWGEKYNLKNIGFIQQGLFLMALGLGDRIAALSYQKQLLSQLLQRRDALHQLIDPTGLGGFGVLIQSKGLNNTETSQPLKGLTLPG</sequence>
<accession>A0A7D7QQS0</accession>
<name>A0A7D7QQS0_9NOSO</name>
<reference evidence="4" key="1">
    <citation type="submission" date="2020-06" db="EMBL/GenBank/DDBJ databases">
        <title>Nostoc edaphicum CCNP1411 genome.</title>
        <authorList>
            <person name="Fidor A."/>
            <person name="Grabski M."/>
            <person name="Gawor J."/>
            <person name="Gromadka R."/>
            <person name="Wegrzyn G."/>
            <person name="Mazur-Marzec H."/>
        </authorList>
    </citation>
    <scope>NUCLEOTIDE SEQUENCE [LARGE SCALE GENOMIC DNA]</scope>
    <source>
        <strain evidence="4">CCNP1411</strain>
    </source>
</reference>
<dbReference type="PANTHER" id="PTHR12049">
    <property type="entry name" value="PROTEIN ARGININE METHYLTRANSFERASE NDUFAF7, MITOCHONDRIAL"/>
    <property type="match status" value="1"/>
</dbReference>
<evidence type="ECO:0000313" key="3">
    <source>
        <dbReference type="EMBL" id="QMS91140.1"/>
    </source>
</evidence>
<dbReference type="InterPro" id="IPR038375">
    <property type="entry name" value="NDUFAF7_sf"/>
</dbReference>
<organism evidence="3 4">
    <name type="scientific">Nostoc edaphicum CCNP1411</name>
    <dbReference type="NCBI Taxonomy" id="1472755"/>
    <lineage>
        <taxon>Bacteria</taxon>
        <taxon>Bacillati</taxon>
        <taxon>Cyanobacteriota</taxon>
        <taxon>Cyanophyceae</taxon>
        <taxon>Nostocales</taxon>
        <taxon>Nostocaceae</taxon>
        <taxon>Nostoc</taxon>
    </lineage>
</organism>
<protein>
    <submittedName>
        <fullName evidence="3">Class I SAM-dependent methyltransferase</fullName>
    </submittedName>
</protein>
<dbReference type="PANTHER" id="PTHR12049:SF7">
    <property type="entry name" value="PROTEIN ARGININE METHYLTRANSFERASE NDUFAF7, MITOCHONDRIAL"/>
    <property type="match status" value="1"/>
</dbReference>
<dbReference type="InterPro" id="IPR029063">
    <property type="entry name" value="SAM-dependent_MTases_sf"/>
</dbReference>
<dbReference type="GO" id="GO:0032259">
    <property type="term" value="P:methylation"/>
    <property type="evidence" value="ECO:0007669"/>
    <property type="project" value="UniProtKB-KW"/>
</dbReference>
<dbReference type="InterPro" id="IPR003788">
    <property type="entry name" value="NDUFAF7"/>
</dbReference>
<evidence type="ECO:0000256" key="1">
    <source>
        <dbReference type="ARBA" id="ARBA00022603"/>
    </source>
</evidence>
<proteinExistence type="predicted"/>
<keyword evidence="1 3" id="KW-0489">Methyltransferase</keyword>
<dbReference type="KEGG" id="ned:HUN01_27430"/>
<dbReference type="GO" id="GO:0035243">
    <property type="term" value="F:protein-arginine omega-N symmetric methyltransferase activity"/>
    <property type="evidence" value="ECO:0007669"/>
    <property type="project" value="TreeGrafter"/>
</dbReference>
<dbReference type="Proteomes" id="UP000514713">
    <property type="component" value="Chromosome"/>
</dbReference>
<dbReference type="RefSeq" id="WP_181928799.1">
    <property type="nucleotide sequence ID" value="NZ_CP054698.1"/>
</dbReference>